<feature type="region of interest" description="Disordered" evidence="17">
    <location>
        <begin position="520"/>
        <end position="539"/>
    </location>
</feature>
<dbReference type="Proteomes" id="UP000324091">
    <property type="component" value="Chromosome 19"/>
</dbReference>
<evidence type="ECO:0000259" key="19">
    <source>
        <dbReference type="PROSITE" id="PS50026"/>
    </source>
</evidence>
<dbReference type="GO" id="GO:0005509">
    <property type="term" value="F:calcium ion binding"/>
    <property type="evidence" value="ECO:0007669"/>
    <property type="project" value="InterPro"/>
</dbReference>
<dbReference type="SMART" id="SM00181">
    <property type="entry name" value="EGF"/>
    <property type="match status" value="6"/>
</dbReference>
<keyword evidence="6 18" id="KW-0732">Signal</keyword>
<dbReference type="SUPFAM" id="SSF56436">
    <property type="entry name" value="C-type lectin-like"/>
    <property type="match status" value="1"/>
</dbReference>
<keyword evidence="3 16" id="KW-0245">EGF-like domain</keyword>
<evidence type="ECO:0000256" key="2">
    <source>
        <dbReference type="ARBA" id="ARBA00019822"/>
    </source>
</evidence>
<name>A0A5C6NL74_9TELE</name>
<keyword evidence="8" id="KW-0677">Repeat</keyword>
<evidence type="ECO:0000256" key="3">
    <source>
        <dbReference type="ARBA" id="ARBA00022536"/>
    </source>
</evidence>
<proteinExistence type="predicted"/>
<dbReference type="PRINTS" id="PR00907">
    <property type="entry name" value="THRMBOMODULN"/>
</dbReference>
<evidence type="ECO:0000256" key="18">
    <source>
        <dbReference type="SAM" id="SignalP"/>
    </source>
</evidence>
<dbReference type="PANTHER" id="PTHR14789">
    <property type="entry name" value="CHONDROLECTIN VARIANT CHODLFDELTAE"/>
    <property type="match status" value="1"/>
</dbReference>
<gene>
    <name evidence="21" type="ORF">D4764_19G0001200</name>
</gene>
<keyword evidence="9" id="KW-0654">Proteoglycan</keyword>
<evidence type="ECO:0000256" key="8">
    <source>
        <dbReference type="ARBA" id="ARBA00022737"/>
    </source>
</evidence>
<evidence type="ECO:0000259" key="20">
    <source>
        <dbReference type="PROSITE" id="PS50041"/>
    </source>
</evidence>
<dbReference type="SMART" id="SM00179">
    <property type="entry name" value="EGF_CA"/>
    <property type="match status" value="4"/>
</dbReference>
<evidence type="ECO:0000256" key="7">
    <source>
        <dbReference type="ARBA" id="ARBA00022734"/>
    </source>
</evidence>
<dbReference type="PANTHER" id="PTHR14789:SF9">
    <property type="entry name" value="THROMBOMODULIN"/>
    <property type="match status" value="1"/>
</dbReference>
<dbReference type="InterPro" id="IPR009030">
    <property type="entry name" value="Growth_fac_rcpt_cys_sf"/>
</dbReference>
<comment type="caution">
    <text evidence="21">The sequence shown here is derived from an EMBL/GenBank/DDBJ whole genome shotgun (WGS) entry which is preliminary data.</text>
</comment>
<keyword evidence="12" id="KW-1015">Disulfide bond</keyword>
<comment type="caution">
    <text evidence="16">Lacks conserved residue(s) required for the propagation of feature annotation.</text>
</comment>
<keyword evidence="4" id="KW-0597">Phosphoprotein</keyword>
<dbReference type="AlphaFoldDB" id="A0A5C6NL74"/>
<dbReference type="SMART" id="SM00034">
    <property type="entry name" value="CLECT"/>
    <property type="match status" value="1"/>
</dbReference>
<comment type="subcellular location">
    <subcellularLocation>
        <location evidence="1">Membrane</location>
        <topology evidence="1">Single-pass type I membrane protein</topology>
    </subcellularLocation>
</comment>
<feature type="signal peptide" evidence="18">
    <location>
        <begin position="1"/>
        <end position="21"/>
    </location>
</feature>
<evidence type="ECO:0000256" key="9">
    <source>
        <dbReference type="ARBA" id="ARBA00022974"/>
    </source>
</evidence>
<dbReference type="FunFam" id="2.10.25.10:FF:000406">
    <property type="entry name" value="CD248 molecule"/>
    <property type="match status" value="1"/>
</dbReference>
<dbReference type="Pfam" id="PF00059">
    <property type="entry name" value="Lectin_C"/>
    <property type="match status" value="1"/>
</dbReference>
<comment type="function">
    <text evidence="14">Endothelial cell receptor that plays a critical role in regulating several physiological processes including hemostasis, coagulation, fibrinolysis, inflammation, and angiogenesis. Acts as a cofactor for thrombin activation of protein C/PROC on the surface of vascular endothelial cells leading to initiation of the activated protein C anticoagulant pathway. Also accelerates the activation of the plasma carboxypeptidase B2/CPB2, which catalyzes removal of C-terminal basic amino acids from its substrates including kinins or anaphylatoxins leading to fibrinolysis inhibition. Plays critical protective roles in changing the cleavage specificity of protease-activated receptor 1/PAR1, inhibiting endothelial cell permeability and inflammation. Suppresses inflammation distinctly from its anticoagulant cofactor activity by sequestering HMGB1 thereby preventing it from engaging cellular receptors such as RAGE and contributing to the inflammatory response.</text>
</comment>
<evidence type="ECO:0000313" key="22">
    <source>
        <dbReference type="Proteomes" id="UP000324091"/>
    </source>
</evidence>
<dbReference type="InterPro" id="IPR049883">
    <property type="entry name" value="NOTCH1_EGF-like"/>
</dbReference>
<evidence type="ECO:0000256" key="1">
    <source>
        <dbReference type="ARBA" id="ARBA00004479"/>
    </source>
</evidence>
<dbReference type="Gene3D" id="2.10.25.10">
    <property type="entry name" value="Laminin"/>
    <property type="match status" value="5"/>
</dbReference>
<dbReference type="CDD" id="cd00054">
    <property type="entry name" value="EGF_CA"/>
    <property type="match status" value="2"/>
</dbReference>
<dbReference type="GO" id="GO:0030246">
    <property type="term" value="F:carbohydrate binding"/>
    <property type="evidence" value="ECO:0007669"/>
    <property type="project" value="UniProtKB-KW"/>
</dbReference>
<dbReference type="InterPro" id="IPR001881">
    <property type="entry name" value="EGF-like_Ca-bd_dom"/>
</dbReference>
<feature type="domain" description="EGF-like" evidence="19">
    <location>
        <begin position="338"/>
        <end position="377"/>
    </location>
</feature>
<dbReference type="GO" id="GO:0004888">
    <property type="term" value="F:transmembrane signaling receptor activity"/>
    <property type="evidence" value="ECO:0007669"/>
    <property type="project" value="InterPro"/>
</dbReference>
<keyword evidence="13" id="KW-0325">Glycoprotein</keyword>
<evidence type="ECO:0000256" key="17">
    <source>
        <dbReference type="SAM" id="MobiDB-lite"/>
    </source>
</evidence>
<keyword evidence="5" id="KW-0812">Transmembrane</keyword>
<evidence type="ECO:0000256" key="5">
    <source>
        <dbReference type="ARBA" id="ARBA00022692"/>
    </source>
</evidence>
<evidence type="ECO:0000256" key="12">
    <source>
        <dbReference type="ARBA" id="ARBA00023157"/>
    </source>
</evidence>
<dbReference type="PIRSF" id="PIRSF001775">
    <property type="entry name" value="CD93/CD141"/>
    <property type="match status" value="1"/>
</dbReference>
<dbReference type="PROSITE" id="PS00010">
    <property type="entry name" value="ASX_HYDROXYL"/>
    <property type="match status" value="3"/>
</dbReference>
<dbReference type="InterPro" id="IPR001304">
    <property type="entry name" value="C-type_lectin-like"/>
</dbReference>
<dbReference type="InterPro" id="IPR057350">
    <property type="entry name" value="THBD"/>
</dbReference>
<evidence type="ECO:0000256" key="14">
    <source>
        <dbReference type="ARBA" id="ARBA00045242"/>
    </source>
</evidence>
<protein>
    <recommendedName>
        <fullName evidence="2">Thrombomodulin</fullName>
    </recommendedName>
</protein>
<evidence type="ECO:0000256" key="10">
    <source>
        <dbReference type="ARBA" id="ARBA00022989"/>
    </source>
</evidence>
<dbReference type="Pfam" id="PF25444">
    <property type="entry name" value="THBD"/>
    <property type="match status" value="1"/>
</dbReference>
<dbReference type="InterPro" id="IPR000742">
    <property type="entry name" value="EGF"/>
</dbReference>
<dbReference type="SUPFAM" id="SSF57184">
    <property type="entry name" value="Growth factor receptor domain"/>
    <property type="match status" value="2"/>
</dbReference>
<dbReference type="PROSITE" id="PS50041">
    <property type="entry name" value="C_TYPE_LECTIN_2"/>
    <property type="match status" value="1"/>
</dbReference>
<reference evidence="21 22" key="1">
    <citation type="submission" date="2019-04" db="EMBL/GenBank/DDBJ databases">
        <title>Chromosome genome assembly for Takifugu flavidus.</title>
        <authorList>
            <person name="Xiao S."/>
        </authorList>
    </citation>
    <scope>NUCLEOTIDE SEQUENCE [LARGE SCALE GENOMIC DNA]</scope>
    <source>
        <strain evidence="21">HTHZ2018</strain>
        <tissue evidence="21">Muscle</tissue>
    </source>
</reference>
<dbReference type="Gene3D" id="3.10.100.10">
    <property type="entry name" value="Mannose-Binding Protein A, subunit A"/>
    <property type="match status" value="1"/>
</dbReference>
<sequence length="539" mass="58772">MNDVTRLIAIVCALLWGRTGGVKPNNIYCIGNQCFTVSKILGDFSAAQSECQDRGGNLMTVRSSVAHDVLLMLLGDASSRFWIGLHLPTGCPDRSAELKGFLWVAGDNESDFSNWPTTFNSSCSSHRCVSVSPADGFKWTREPCDTRMDGFLCEYSFNETCNSLEAGAGETLTYSTPIGFEGEDLLSLPPGSTAVRMPTETKYICFSGQWTQAPWNCDVLGGGCEYKCTEDPEKMPLCYCPRGKTINPENEVTCEETQEDPCASLRCAHICYENGGSYACTCSEGFKLAADGRSCVDFNDCTDPRQCPGENSRCVNTAGGFQCVCNDGYRYKGGVCADVNECTSAPCEHMCDNLPGSYVCSCYPGYKEDPEEPHRCKLHCGEEECLAECDPNDRYQCFCPEGYILEERQPDAVCLDIDECSSFYCDQDCENTYGSYVCICSPGYKLVDNYKCVKIEVGPDEGSGASSTPPSLHRTAGCDNPAVNTNKGGDCGDSSVHPLHYCAAHVSGLSRPLWKREDGERGWSQSIGERSAHVATSDV</sequence>
<keyword evidence="7" id="KW-0430">Lectin</keyword>
<evidence type="ECO:0000256" key="13">
    <source>
        <dbReference type="ARBA" id="ARBA00023180"/>
    </source>
</evidence>
<dbReference type="InterPro" id="IPR018097">
    <property type="entry name" value="EGF_Ca-bd_CS"/>
</dbReference>
<dbReference type="Pfam" id="PF07645">
    <property type="entry name" value="EGF_CA"/>
    <property type="match status" value="2"/>
</dbReference>
<evidence type="ECO:0000256" key="6">
    <source>
        <dbReference type="ARBA" id="ARBA00022729"/>
    </source>
</evidence>
<evidence type="ECO:0000256" key="15">
    <source>
        <dbReference type="ARBA" id="ARBA00046453"/>
    </source>
</evidence>
<keyword evidence="22" id="KW-1185">Reference proteome</keyword>
<dbReference type="InterPro" id="IPR016186">
    <property type="entry name" value="C-type_lectin-like/link_sf"/>
</dbReference>
<evidence type="ECO:0000256" key="16">
    <source>
        <dbReference type="PROSITE-ProRule" id="PRU00076"/>
    </source>
</evidence>
<dbReference type="InterPro" id="IPR026823">
    <property type="entry name" value="cEGF"/>
</dbReference>
<feature type="domain" description="EGF-like" evidence="19">
    <location>
        <begin position="297"/>
        <end position="337"/>
    </location>
</feature>
<feature type="chain" id="PRO_5023097049" description="Thrombomodulin" evidence="18">
    <location>
        <begin position="22"/>
        <end position="539"/>
    </location>
</feature>
<feature type="domain" description="C-type lectin" evidence="20">
    <location>
        <begin position="30"/>
        <end position="148"/>
    </location>
</feature>
<dbReference type="PROSITE" id="PS50026">
    <property type="entry name" value="EGF_3"/>
    <property type="match status" value="2"/>
</dbReference>
<organism evidence="21 22">
    <name type="scientific">Takifugu flavidus</name>
    <name type="common">sansaifugu</name>
    <dbReference type="NCBI Taxonomy" id="433684"/>
    <lineage>
        <taxon>Eukaryota</taxon>
        <taxon>Metazoa</taxon>
        <taxon>Chordata</taxon>
        <taxon>Craniata</taxon>
        <taxon>Vertebrata</taxon>
        <taxon>Euteleostomi</taxon>
        <taxon>Actinopterygii</taxon>
        <taxon>Neopterygii</taxon>
        <taxon>Teleostei</taxon>
        <taxon>Neoteleostei</taxon>
        <taxon>Acanthomorphata</taxon>
        <taxon>Eupercaria</taxon>
        <taxon>Tetraodontiformes</taxon>
        <taxon>Tetradontoidea</taxon>
        <taxon>Tetraodontidae</taxon>
        <taxon>Takifugu</taxon>
    </lineage>
</organism>
<dbReference type="Pfam" id="PF09064">
    <property type="entry name" value="EGF_Tme5"/>
    <property type="match status" value="1"/>
</dbReference>
<dbReference type="InterPro" id="IPR051505">
    <property type="entry name" value="C-type_lectin_domain"/>
</dbReference>
<evidence type="ECO:0000256" key="4">
    <source>
        <dbReference type="ARBA" id="ARBA00022553"/>
    </source>
</evidence>
<accession>A0A5C6NL74</accession>
<keyword evidence="11" id="KW-0472">Membrane</keyword>
<comment type="subunit">
    <text evidence="15">Interacts with ITGAL, ITGAM and ITGB2. Interacts with thrombin/F2; this interaction switches the specificity of thrombin from a procoagulant to an anticoagulant and antifibrinolytic protease. Interacts with ANGP1 and ANGP2; these interactions significantly inhibit the generation of activated PC and TAFIa/CPB2 by the thrombin/thrombomodulin complex. Interacts with PF4; this interaction enhances generation of activated protein C. Interacts with HMGB1; this interaction inhibits HMGB1 inflammatory activity.</text>
</comment>
<dbReference type="Pfam" id="PF12662">
    <property type="entry name" value="cEGF"/>
    <property type="match status" value="1"/>
</dbReference>
<evidence type="ECO:0000313" key="21">
    <source>
        <dbReference type="EMBL" id="TWW68322.1"/>
    </source>
</evidence>
<dbReference type="GO" id="GO:0016020">
    <property type="term" value="C:membrane"/>
    <property type="evidence" value="ECO:0007669"/>
    <property type="project" value="UniProtKB-SubCell"/>
</dbReference>
<evidence type="ECO:0000256" key="11">
    <source>
        <dbReference type="ARBA" id="ARBA00023136"/>
    </source>
</evidence>
<keyword evidence="10" id="KW-1133">Transmembrane helix</keyword>
<dbReference type="EMBL" id="RHFK02000011">
    <property type="protein sequence ID" value="TWW68322.1"/>
    <property type="molecule type" value="Genomic_DNA"/>
</dbReference>
<dbReference type="InterPro" id="IPR015149">
    <property type="entry name" value="Tme5_EGF-like"/>
</dbReference>
<dbReference type="InterPro" id="IPR000152">
    <property type="entry name" value="EGF-type_Asp/Asn_hydroxyl_site"/>
</dbReference>
<dbReference type="InterPro" id="IPR016187">
    <property type="entry name" value="CTDL_fold"/>
</dbReference>
<dbReference type="PROSITE" id="PS01186">
    <property type="entry name" value="EGF_2"/>
    <property type="match status" value="3"/>
</dbReference>
<dbReference type="PROSITE" id="PS01187">
    <property type="entry name" value="EGF_CA"/>
    <property type="match status" value="2"/>
</dbReference>